<feature type="domain" description="RNA polymerase sigma factor 70 region 4 type 2" evidence="7">
    <location>
        <begin position="166"/>
        <end position="218"/>
    </location>
</feature>
<keyword evidence="5" id="KW-0804">Transcription</keyword>
<feature type="compositionally biased region" description="Gly residues" evidence="6">
    <location>
        <begin position="352"/>
        <end position="364"/>
    </location>
</feature>
<evidence type="ECO:0000313" key="9">
    <source>
        <dbReference type="Proteomes" id="UP000721954"/>
    </source>
</evidence>
<proteinExistence type="inferred from homology"/>
<dbReference type="SUPFAM" id="SSF88659">
    <property type="entry name" value="Sigma3 and sigma4 domains of RNA polymerase sigma factors"/>
    <property type="match status" value="1"/>
</dbReference>
<evidence type="ECO:0000259" key="7">
    <source>
        <dbReference type="Pfam" id="PF08281"/>
    </source>
</evidence>
<dbReference type="PANTHER" id="PTHR43133:SF8">
    <property type="entry name" value="RNA POLYMERASE SIGMA FACTOR HI_1459-RELATED"/>
    <property type="match status" value="1"/>
</dbReference>
<dbReference type="InterPro" id="IPR039425">
    <property type="entry name" value="RNA_pol_sigma-70-like"/>
</dbReference>
<dbReference type="Proteomes" id="UP000721954">
    <property type="component" value="Unassembled WGS sequence"/>
</dbReference>
<gene>
    <name evidence="8" type="ORF">JW613_30035</name>
</gene>
<keyword evidence="9" id="KW-1185">Reference proteome</keyword>
<feature type="compositionally biased region" description="Basic and acidic residues" evidence="6">
    <location>
        <begin position="398"/>
        <end position="417"/>
    </location>
</feature>
<evidence type="ECO:0000256" key="2">
    <source>
        <dbReference type="ARBA" id="ARBA00023015"/>
    </source>
</evidence>
<evidence type="ECO:0000256" key="4">
    <source>
        <dbReference type="ARBA" id="ARBA00023125"/>
    </source>
</evidence>
<name>A0ABS3Y5A4_9ACTN</name>
<evidence type="ECO:0000256" key="1">
    <source>
        <dbReference type="ARBA" id="ARBA00010641"/>
    </source>
</evidence>
<evidence type="ECO:0000256" key="6">
    <source>
        <dbReference type="SAM" id="MobiDB-lite"/>
    </source>
</evidence>
<dbReference type="RefSeq" id="WP_209214029.1">
    <property type="nucleotide sequence ID" value="NZ_JAFFZM010000024.1"/>
</dbReference>
<feature type="compositionally biased region" description="Low complexity" evidence="6">
    <location>
        <begin position="331"/>
        <end position="349"/>
    </location>
</feature>
<organism evidence="8 9">
    <name type="scientific">Streptomyces smyrnaeus</name>
    <dbReference type="NCBI Taxonomy" id="1387713"/>
    <lineage>
        <taxon>Bacteria</taxon>
        <taxon>Bacillati</taxon>
        <taxon>Actinomycetota</taxon>
        <taxon>Actinomycetes</taxon>
        <taxon>Kitasatosporales</taxon>
        <taxon>Streptomycetaceae</taxon>
        <taxon>Streptomyces</taxon>
    </lineage>
</organism>
<dbReference type="Gene3D" id="1.10.10.10">
    <property type="entry name" value="Winged helix-like DNA-binding domain superfamily/Winged helix DNA-binding domain"/>
    <property type="match status" value="1"/>
</dbReference>
<dbReference type="GeneID" id="96264072"/>
<reference evidence="8 9" key="1">
    <citation type="submission" date="2021-02" db="EMBL/GenBank/DDBJ databases">
        <title>Streptomyces spirodelae sp. nov., isolated from duckweed.</title>
        <authorList>
            <person name="Saimee Y."/>
            <person name="Duangmal K."/>
        </authorList>
    </citation>
    <scope>NUCLEOTIDE SEQUENCE [LARGE SCALE GENOMIC DNA]</scope>
    <source>
        <strain evidence="8 9">DSM 42105</strain>
    </source>
</reference>
<feature type="region of interest" description="Disordered" evidence="6">
    <location>
        <begin position="1"/>
        <end position="49"/>
    </location>
</feature>
<protein>
    <recommendedName>
        <fullName evidence="7">RNA polymerase sigma factor 70 region 4 type 2 domain-containing protein</fullName>
    </recommendedName>
</protein>
<feature type="compositionally biased region" description="Gly residues" evidence="6">
    <location>
        <begin position="318"/>
        <end position="330"/>
    </location>
</feature>
<evidence type="ECO:0000256" key="5">
    <source>
        <dbReference type="ARBA" id="ARBA00023163"/>
    </source>
</evidence>
<sequence length="417" mass="44802">MADGEQDANSQDADSQAALPPTPRSESQPGAVGPPRVSAPAPRSEPEPRVEVVASVPGPVAEFLRSARQSTALPDDPVAAFDELYRRQARALTRQALLLSGHRQVAERAVRWAFHQAWQHWPKVLAATDPTRTVRATVYEYALSPWHQFHPGRRRPQPYPMAPADRAVLEAFLGLPRSYRAALLLHYGLGLTLPETATEVECSTQAAAGRVTHGRAAMEEDWPLLARTPRRQRGAVLARTLRELAAAQPVRPLPPRLVRRESLRTTRRWTRASIGLTAAVTAATVFTLLTTETGGSPSDKPVRTPPRTFAPVSLPGGPSTGVGTGTGPSAGTGMRTGVDTAAGTTTTERGPGRGPDLGQGGGVGSDTTRTSDADKAGRAHRKPAGGAGHAYLPQLRSTNERVHLRDFQQPEKWERNS</sequence>
<dbReference type="EMBL" id="JAFFZM010000024">
    <property type="protein sequence ID" value="MBO8202491.1"/>
    <property type="molecule type" value="Genomic_DNA"/>
</dbReference>
<keyword evidence="4" id="KW-0238">DNA-binding</keyword>
<keyword evidence="3" id="KW-0731">Sigma factor</keyword>
<dbReference type="PANTHER" id="PTHR43133">
    <property type="entry name" value="RNA POLYMERASE ECF-TYPE SIGMA FACTO"/>
    <property type="match status" value="1"/>
</dbReference>
<keyword evidence="2" id="KW-0805">Transcription regulation</keyword>
<feature type="region of interest" description="Disordered" evidence="6">
    <location>
        <begin position="291"/>
        <end position="417"/>
    </location>
</feature>
<feature type="compositionally biased region" description="Low complexity" evidence="6">
    <location>
        <begin position="7"/>
        <end position="18"/>
    </location>
</feature>
<dbReference type="InterPro" id="IPR013249">
    <property type="entry name" value="RNA_pol_sigma70_r4_t2"/>
</dbReference>
<dbReference type="InterPro" id="IPR036388">
    <property type="entry name" value="WH-like_DNA-bd_sf"/>
</dbReference>
<comment type="caution">
    <text evidence="8">The sequence shown here is derived from an EMBL/GenBank/DDBJ whole genome shotgun (WGS) entry which is preliminary data.</text>
</comment>
<dbReference type="InterPro" id="IPR013324">
    <property type="entry name" value="RNA_pol_sigma_r3/r4-like"/>
</dbReference>
<accession>A0ABS3Y5A4</accession>
<evidence type="ECO:0000256" key="3">
    <source>
        <dbReference type="ARBA" id="ARBA00023082"/>
    </source>
</evidence>
<evidence type="ECO:0000313" key="8">
    <source>
        <dbReference type="EMBL" id="MBO8202491.1"/>
    </source>
</evidence>
<dbReference type="Pfam" id="PF08281">
    <property type="entry name" value="Sigma70_r4_2"/>
    <property type="match status" value="1"/>
</dbReference>
<comment type="similarity">
    <text evidence="1">Belongs to the sigma-70 factor family. ECF subfamily.</text>
</comment>